<evidence type="ECO:0000313" key="1">
    <source>
        <dbReference type="EMBL" id="JAD62639.1"/>
    </source>
</evidence>
<dbReference type="AlphaFoldDB" id="A0A0A9BFC5"/>
<reference evidence="1" key="2">
    <citation type="journal article" date="2015" name="Data Brief">
        <title>Shoot transcriptome of the giant reed, Arundo donax.</title>
        <authorList>
            <person name="Barrero R.A."/>
            <person name="Guerrero F.D."/>
            <person name="Moolhuijzen P."/>
            <person name="Goolsby J.A."/>
            <person name="Tidwell J."/>
            <person name="Bellgard S.E."/>
            <person name="Bellgard M.I."/>
        </authorList>
    </citation>
    <scope>NUCLEOTIDE SEQUENCE</scope>
    <source>
        <tissue evidence="1">Shoot tissue taken approximately 20 cm above the soil surface</tissue>
    </source>
</reference>
<dbReference type="EMBL" id="GBRH01235256">
    <property type="protein sequence ID" value="JAD62639.1"/>
    <property type="molecule type" value="Transcribed_RNA"/>
</dbReference>
<sequence length="28" mass="2955">MGICMSPHGCPAGMSIRWSVTKSVAANY</sequence>
<reference evidence="1" key="1">
    <citation type="submission" date="2014-09" db="EMBL/GenBank/DDBJ databases">
        <authorList>
            <person name="Magalhaes I.L.F."/>
            <person name="Oliveira U."/>
            <person name="Santos F.R."/>
            <person name="Vidigal T.H.D.A."/>
            <person name="Brescovit A.D."/>
            <person name="Santos A.J."/>
        </authorList>
    </citation>
    <scope>NUCLEOTIDE SEQUENCE</scope>
    <source>
        <tissue evidence="1">Shoot tissue taken approximately 20 cm above the soil surface</tissue>
    </source>
</reference>
<protein>
    <submittedName>
        <fullName evidence="1">Uncharacterized protein</fullName>
    </submittedName>
</protein>
<proteinExistence type="predicted"/>
<organism evidence="1">
    <name type="scientific">Arundo donax</name>
    <name type="common">Giant reed</name>
    <name type="synonym">Donax arundinaceus</name>
    <dbReference type="NCBI Taxonomy" id="35708"/>
    <lineage>
        <taxon>Eukaryota</taxon>
        <taxon>Viridiplantae</taxon>
        <taxon>Streptophyta</taxon>
        <taxon>Embryophyta</taxon>
        <taxon>Tracheophyta</taxon>
        <taxon>Spermatophyta</taxon>
        <taxon>Magnoliopsida</taxon>
        <taxon>Liliopsida</taxon>
        <taxon>Poales</taxon>
        <taxon>Poaceae</taxon>
        <taxon>PACMAD clade</taxon>
        <taxon>Arundinoideae</taxon>
        <taxon>Arundineae</taxon>
        <taxon>Arundo</taxon>
    </lineage>
</organism>
<name>A0A0A9BFC5_ARUDO</name>
<accession>A0A0A9BFC5</accession>